<protein>
    <recommendedName>
        <fullName evidence="10">UPAR/Ly6 domain-containing protein qvr</fullName>
    </recommendedName>
    <alternativeName>
        <fullName evidence="11">Protein quiver</fullName>
    </alternativeName>
    <alternativeName>
        <fullName evidence="8">Protein sleepless</fullName>
    </alternativeName>
</protein>
<dbReference type="AlphaFoldDB" id="A0A6P7SGQ8"/>
<keyword evidence="5" id="KW-0090">Biological rhythms</keyword>
<comment type="subunit">
    <text evidence="13">Interacts (via loop 2 of the three-fingered Ly-6 domain) with Sh/shaker; this interaction may stabilize both components of the complex and may be required for targeting or retention of Sh/shaker to neural cell projections. Interacts (via loop 2 of the three-fingered Ly-6 domain) with nAChRalpha3 and potentially other nicotinic acetylcholine receptors; this interaction is required for antagonism of nicotinic acetylcholine receptors.</text>
</comment>
<evidence type="ECO:0000313" key="15">
    <source>
        <dbReference type="Proteomes" id="UP000515154"/>
    </source>
</evidence>
<name>A0A6P7SGQ8_9MOLL</name>
<gene>
    <name evidence="16" type="primary">LOC115212924</name>
</gene>
<dbReference type="KEGG" id="osn:115212924"/>
<evidence type="ECO:0000256" key="10">
    <source>
        <dbReference type="ARBA" id="ARBA00044524"/>
    </source>
</evidence>
<evidence type="ECO:0000256" key="9">
    <source>
        <dbReference type="ARBA" id="ARBA00044499"/>
    </source>
</evidence>
<evidence type="ECO:0000256" key="6">
    <source>
        <dbReference type="ARBA" id="ARBA00023157"/>
    </source>
</evidence>
<dbReference type="RefSeq" id="XP_029637609.1">
    <property type="nucleotide sequence ID" value="XM_029781749.2"/>
</dbReference>
<evidence type="ECO:0000256" key="8">
    <source>
        <dbReference type="ARBA" id="ARBA00031037"/>
    </source>
</evidence>
<evidence type="ECO:0000256" key="14">
    <source>
        <dbReference type="SAM" id="SignalP"/>
    </source>
</evidence>
<dbReference type="PANTHER" id="PTHR33562">
    <property type="entry name" value="ATILLA, ISOFORM B-RELATED-RELATED"/>
    <property type="match status" value="1"/>
</dbReference>
<dbReference type="CDD" id="cd23595">
    <property type="entry name" value="TFP_LU_ECD_Qvr"/>
    <property type="match status" value="1"/>
</dbReference>
<dbReference type="Pfam" id="PF17064">
    <property type="entry name" value="QVR"/>
    <property type="match status" value="1"/>
</dbReference>
<evidence type="ECO:0000256" key="13">
    <source>
        <dbReference type="ARBA" id="ARBA00046769"/>
    </source>
</evidence>
<feature type="signal peptide" evidence="14">
    <location>
        <begin position="1"/>
        <end position="21"/>
    </location>
</feature>
<dbReference type="GO" id="GO:0045121">
    <property type="term" value="C:membrane raft"/>
    <property type="evidence" value="ECO:0007669"/>
    <property type="project" value="UniProtKB-SubCell"/>
</dbReference>
<proteinExistence type="inferred from homology"/>
<evidence type="ECO:0000256" key="1">
    <source>
        <dbReference type="ARBA" id="ARBA00004471"/>
    </source>
</evidence>
<dbReference type="GO" id="GO:0030431">
    <property type="term" value="P:sleep"/>
    <property type="evidence" value="ECO:0007669"/>
    <property type="project" value="InterPro"/>
</dbReference>
<keyword evidence="4 14" id="KW-0732">Signal</keyword>
<dbReference type="InterPro" id="IPR050975">
    <property type="entry name" value="Sleep_regulator"/>
</dbReference>
<keyword evidence="3" id="KW-1003">Cell membrane</keyword>
<evidence type="ECO:0000256" key="4">
    <source>
        <dbReference type="ARBA" id="ARBA00022729"/>
    </source>
</evidence>
<evidence type="ECO:0000256" key="2">
    <source>
        <dbReference type="ARBA" id="ARBA00010522"/>
    </source>
</evidence>
<keyword evidence="7" id="KW-0325">Glycoprotein</keyword>
<evidence type="ECO:0000256" key="5">
    <source>
        <dbReference type="ARBA" id="ARBA00023108"/>
    </source>
</evidence>
<comment type="subcellular location">
    <subcellularLocation>
        <location evidence="1">Cell membrane</location>
        <topology evidence="1">Lipid-anchor</topology>
        <topology evidence="1">GPI-anchor</topology>
        <orientation evidence="1">Extracellular side</orientation>
    </subcellularLocation>
    <subcellularLocation>
        <location evidence="9">Membrane raft</location>
        <topology evidence="9">Lipid-anchor</topology>
        <topology evidence="9">GPI-anchor</topology>
        <orientation evidence="9">Extracellular side</orientation>
    </subcellularLocation>
</comment>
<keyword evidence="6" id="KW-1015">Disulfide bond</keyword>
<evidence type="ECO:0000313" key="16">
    <source>
        <dbReference type="RefSeq" id="XP_029637609.1"/>
    </source>
</evidence>
<evidence type="ECO:0000256" key="7">
    <source>
        <dbReference type="ARBA" id="ARBA00023180"/>
    </source>
</evidence>
<evidence type="ECO:0000256" key="11">
    <source>
        <dbReference type="ARBA" id="ARBA00044561"/>
    </source>
</evidence>
<dbReference type="GO" id="GO:0032222">
    <property type="term" value="P:regulation of synaptic transmission, cholinergic"/>
    <property type="evidence" value="ECO:0007669"/>
    <property type="project" value="InterPro"/>
</dbReference>
<sequence length="175" mass="19981">MYFSVFLMICLVFGVDQECQADSRDPITCYHCLNKDDWCSDPFNETHPQLKTISCKGMCVKWVREPAPGKVTYTRTCSEKLNILMNIYHVCMRESRPAKGQICFCDSSQCNAATRDKKPLSLTLLWLSLLVHTSQFNLASHTTPASLTLLWLPLLLYTFYSGLPTENFETFSQVS</sequence>
<accession>A0A6P7SGQ8</accession>
<dbReference type="GO" id="GO:0048511">
    <property type="term" value="P:rhythmic process"/>
    <property type="evidence" value="ECO:0007669"/>
    <property type="project" value="UniProtKB-KW"/>
</dbReference>
<dbReference type="PANTHER" id="PTHR33562:SF31">
    <property type="entry name" value="PROTEIN QUIVER"/>
    <property type="match status" value="1"/>
</dbReference>
<reference evidence="16" key="1">
    <citation type="submission" date="2025-08" db="UniProtKB">
        <authorList>
            <consortium name="RefSeq"/>
        </authorList>
    </citation>
    <scope>IDENTIFICATION</scope>
</reference>
<organism evidence="15 16">
    <name type="scientific">Octopus sinensis</name>
    <name type="common">East Asian common octopus</name>
    <dbReference type="NCBI Taxonomy" id="2607531"/>
    <lineage>
        <taxon>Eukaryota</taxon>
        <taxon>Metazoa</taxon>
        <taxon>Spiralia</taxon>
        <taxon>Lophotrochozoa</taxon>
        <taxon>Mollusca</taxon>
        <taxon>Cephalopoda</taxon>
        <taxon>Coleoidea</taxon>
        <taxon>Octopodiformes</taxon>
        <taxon>Octopoda</taxon>
        <taxon>Incirrata</taxon>
        <taxon>Octopodidae</taxon>
        <taxon>Octopus</taxon>
    </lineage>
</organism>
<keyword evidence="3" id="KW-0472">Membrane</keyword>
<feature type="chain" id="PRO_5028265044" description="UPAR/Ly6 domain-containing protein qvr" evidence="14">
    <location>
        <begin position="22"/>
        <end position="175"/>
    </location>
</feature>
<comment type="similarity">
    <text evidence="2">Belongs to the quiver family.</text>
</comment>
<dbReference type="InterPro" id="IPR031424">
    <property type="entry name" value="QVR-like"/>
</dbReference>
<dbReference type="GO" id="GO:0005886">
    <property type="term" value="C:plasma membrane"/>
    <property type="evidence" value="ECO:0007669"/>
    <property type="project" value="UniProtKB-SubCell"/>
</dbReference>
<dbReference type="Proteomes" id="UP000515154">
    <property type="component" value="Linkage group LG6"/>
</dbReference>
<keyword evidence="15" id="KW-1185">Reference proteome</keyword>
<evidence type="ECO:0000256" key="3">
    <source>
        <dbReference type="ARBA" id="ARBA00022475"/>
    </source>
</evidence>
<comment type="function">
    <text evidence="12">Bifunctional regulator of neuronal activity in the mushroom body, and possibly other regions of the brain, that acts as a signaling molecule required for homeostatic regulation of sleep under normal conditions and after sleep deprivation. Reduces neuronal excitability by enhancing Sh/shaker K(+) channel activity; possibly by stabilizing Sh/shaker to increase protein levels, accelerating its activation kinetics, slowing C-type inactivation and enhancing recovery from inactivation. Specifically affects the A-type K(+) current. Antagonizes nicotinic acetylcholine receptors (nAChRs) to reduce synaptic transmission, possibly by preventing their localization to the cell surface. Required for regulation of neuromuscular excitability and plasticity at neuromuscular junctions.</text>
</comment>
<evidence type="ECO:0000256" key="12">
    <source>
        <dbReference type="ARBA" id="ARBA00045788"/>
    </source>
</evidence>